<dbReference type="Proteomes" id="UP000275727">
    <property type="component" value="Chromosome"/>
</dbReference>
<evidence type="ECO:0000259" key="1">
    <source>
        <dbReference type="Pfam" id="PF06057"/>
    </source>
</evidence>
<accession>A0AAD1D5F2</accession>
<dbReference type="InterPro" id="IPR010333">
    <property type="entry name" value="VirJ"/>
</dbReference>
<dbReference type="AlphaFoldDB" id="A0AAD1D5F2"/>
<dbReference type="KEGG" id="smic:SmB9_18210"/>
<organism evidence="2 3">
    <name type="scientific">Sphingosinicella microcystinivorans</name>
    <dbReference type="NCBI Taxonomy" id="335406"/>
    <lineage>
        <taxon>Bacteria</taxon>
        <taxon>Pseudomonadati</taxon>
        <taxon>Pseudomonadota</taxon>
        <taxon>Alphaproteobacteria</taxon>
        <taxon>Sphingomonadales</taxon>
        <taxon>Sphingosinicellaceae</taxon>
        <taxon>Sphingosinicella</taxon>
    </lineage>
</organism>
<dbReference type="SUPFAM" id="SSF53474">
    <property type="entry name" value="alpha/beta-Hydrolases"/>
    <property type="match status" value="1"/>
</dbReference>
<gene>
    <name evidence="2" type="ORF">SmB9_18210</name>
</gene>
<proteinExistence type="predicted"/>
<dbReference type="Gene3D" id="3.40.50.1820">
    <property type="entry name" value="alpha/beta hydrolase"/>
    <property type="match status" value="1"/>
</dbReference>
<feature type="domain" description="Bacterial virulence" evidence="1">
    <location>
        <begin position="46"/>
        <end position="154"/>
    </location>
</feature>
<sequence length="176" mass="19168">MKTWITGSILLLAGALCWFGYIGYFGGPVFFEVPAAATAGKPRCSAIVLSGDMGFRVGMAPRIAQRLAEDGIPVTGVSSLTYFHKERSPEETAELIDAAVRRALARSKTDRLILIGQSFGADMLHVGLARMPAALRAKIIMVGLIVPTRTVFYRASPAELFNWRHPTHPRSTQRPA</sequence>
<name>A0AAD1D5F2_SPHMI</name>
<reference evidence="2 3" key="1">
    <citation type="submission" date="2018-06" db="EMBL/GenBank/DDBJ databases">
        <title>Complete Genome Sequence of the Microcystin-Degrading Bacterium Sphingosinicella microcystinivorans Strain B-9.</title>
        <authorList>
            <person name="Jin H."/>
            <person name="Nishizawa T."/>
            <person name="Guo Y."/>
            <person name="Nishizawa A."/>
            <person name="Park H."/>
            <person name="Kato H."/>
            <person name="Tsuji K."/>
            <person name="Harada K."/>
        </authorList>
    </citation>
    <scope>NUCLEOTIDE SEQUENCE [LARGE SCALE GENOMIC DNA]</scope>
    <source>
        <strain evidence="2 3">B9</strain>
    </source>
</reference>
<evidence type="ECO:0000313" key="3">
    <source>
        <dbReference type="Proteomes" id="UP000275727"/>
    </source>
</evidence>
<dbReference type="Pfam" id="PF06057">
    <property type="entry name" value="VirJ"/>
    <property type="match status" value="1"/>
</dbReference>
<dbReference type="InterPro" id="IPR029058">
    <property type="entry name" value="AB_hydrolase_fold"/>
</dbReference>
<dbReference type="RefSeq" id="WP_276330554.1">
    <property type="nucleotide sequence ID" value="NZ_AP018711.1"/>
</dbReference>
<dbReference type="EMBL" id="AP018711">
    <property type="protein sequence ID" value="BBE34163.1"/>
    <property type="molecule type" value="Genomic_DNA"/>
</dbReference>
<evidence type="ECO:0000313" key="2">
    <source>
        <dbReference type="EMBL" id="BBE34163.1"/>
    </source>
</evidence>
<protein>
    <recommendedName>
        <fullName evidence="1">Bacterial virulence domain-containing protein</fullName>
    </recommendedName>
</protein>